<proteinExistence type="predicted"/>
<reference evidence="1 2" key="1">
    <citation type="submission" date="2020-08" db="EMBL/GenBank/DDBJ databases">
        <authorList>
            <person name="Liu C."/>
            <person name="Sun Q."/>
        </authorList>
    </citation>
    <scope>NUCLEOTIDE SEQUENCE [LARGE SCALE GENOMIC DNA]</scope>
    <source>
        <strain evidence="1 2">NSJ-59</strain>
    </source>
</reference>
<dbReference type="RefSeq" id="WP_186501777.1">
    <property type="nucleotide sequence ID" value="NZ_JACOGK010000001.1"/>
</dbReference>
<organism evidence="1 2">
    <name type="scientific">Megasphaera hominis</name>
    <dbReference type="NCBI Taxonomy" id="159836"/>
    <lineage>
        <taxon>Bacteria</taxon>
        <taxon>Bacillati</taxon>
        <taxon>Bacillota</taxon>
        <taxon>Negativicutes</taxon>
        <taxon>Veillonellales</taxon>
        <taxon>Veillonellaceae</taxon>
        <taxon>Megasphaera</taxon>
    </lineage>
</organism>
<evidence type="ECO:0000313" key="2">
    <source>
        <dbReference type="Proteomes" id="UP000606870"/>
    </source>
</evidence>
<name>A0ABR6VG63_9FIRM</name>
<keyword evidence="2" id="KW-1185">Reference proteome</keyword>
<evidence type="ECO:0000313" key="1">
    <source>
        <dbReference type="EMBL" id="MBC3535717.1"/>
    </source>
</evidence>
<accession>A0ABR6VG63</accession>
<comment type="caution">
    <text evidence="1">The sequence shown here is derived from an EMBL/GenBank/DDBJ whole genome shotgun (WGS) entry which is preliminary data.</text>
</comment>
<dbReference type="Proteomes" id="UP000606870">
    <property type="component" value="Unassembled WGS sequence"/>
</dbReference>
<dbReference type="EMBL" id="JACOGK010000001">
    <property type="protein sequence ID" value="MBC3535717.1"/>
    <property type="molecule type" value="Genomic_DNA"/>
</dbReference>
<protein>
    <submittedName>
        <fullName evidence="1">Uncharacterized protein</fullName>
    </submittedName>
</protein>
<gene>
    <name evidence="1" type="ORF">H8J70_00345</name>
</gene>
<sequence length="76" mass="8352">MERFKGTVKGKSTLNGILSMPVLPSSAYQEKTVIPTDTEQVIEADKGYTGLRKVTVAAIPSNYGRISFNGYQLRVE</sequence>